<evidence type="ECO:0008006" key="4">
    <source>
        <dbReference type="Google" id="ProtNLM"/>
    </source>
</evidence>
<gene>
    <name evidence="2" type="ORF">EJQ19_20450</name>
</gene>
<dbReference type="Proteomes" id="UP000276128">
    <property type="component" value="Unassembled WGS sequence"/>
</dbReference>
<sequence>MRKYVLYVLFAWMIGWLSMVTPGTASAVGTPPEGEQIVTIYFKYPGVTGPDVNPAKTGGAASGWIIVDSAEVELTTPIVKSPTSYATGKPEWTPMTITKKKTNHVLLPMLRQTLKSDVSVVGPAEVSFVDENNQEVMLYSLYSPFASSYAMKAINQFKSEETISLFFTKIMMTTRTSGTTESLTYDILLNKTS</sequence>
<keyword evidence="1" id="KW-0732">Signal</keyword>
<proteinExistence type="predicted"/>
<evidence type="ECO:0000256" key="1">
    <source>
        <dbReference type="SAM" id="SignalP"/>
    </source>
</evidence>
<protein>
    <recommendedName>
        <fullName evidence="4">Type VI secretion system tube protein Hcp</fullName>
    </recommendedName>
</protein>
<organism evidence="2 3">
    <name type="scientific">Paenibacillus whitsoniae</name>
    <dbReference type="NCBI Taxonomy" id="2496558"/>
    <lineage>
        <taxon>Bacteria</taxon>
        <taxon>Bacillati</taxon>
        <taxon>Bacillota</taxon>
        <taxon>Bacilli</taxon>
        <taxon>Bacillales</taxon>
        <taxon>Paenibacillaceae</taxon>
        <taxon>Paenibacillus</taxon>
    </lineage>
</organism>
<accession>A0A430J9V4</accession>
<keyword evidence="3" id="KW-1185">Reference proteome</keyword>
<reference evidence="2 3" key="1">
    <citation type="submission" date="2018-12" db="EMBL/GenBank/DDBJ databases">
        <title>Bacillus ochoae sp. nov., Paenibacillus whitsoniae sp. nov., Paenibacillus spiritus sp. nov. Isolated from the Mars Exploration Rover during spacecraft assembly.</title>
        <authorList>
            <person name="Seuylemezian A."/>
            <person name="Vaishampayan P."/>
        </authorList>
    </citation>
    <scope>NUCLEOTIDE SEQUENCE [LARGE SCALE GENOMIC DNA]</scope>
    <source>
        <strain evidence="2 3">MER 54</strain>
    </source>
</reference>
<feature type="chain" id="PRO_5019251192" description="Type VI secretion system tube protein Hcp" evidence="1">
    <location>
        <begin position="28"/>
        <end position="193"/>
    </location>
</feature>
<feature type="signal peptide" evidence="1">
    <location>
        <begin position="1"/>
        <end position="27"/>
    </location>
</feature>
<evidence type="ECO:0000313" key="2">
    <source>
        <dbReference type="EMBL" id="RTE07818.1"/>
    </source>
</evidence>
<comment type="caution">
    <text evidence="2">The sequence shown here is derived from an EMBL/GenBank/DDBJ whole genome shotgun (WGS) entry which is preliminary data.</text>
</comment>
<dbReference type="EMBL" id="RXHU01000064">
    <property type="protein sequence ID" value="RTE07818.1"/>
    <property type="molecule type" value="Genomic_DNA"/>
</dbReference>
<name>A0A430J9V4_9BACL</name>
<evidence type="ECO:0000313" key="3">
    <source>
        <dbReference type="Proteomes" id="UP000276128"/>
    </source>
</evidence>
<dbReference type="Gene3D" id="2.30.110.20">
    <property type="entry name" value="Hcp1-like"/>
    <property type="match status" value="1"/>
</dbReference>
<dbReference type="RefSeq" id="WP_126143100.1">
    <property type="nucleotide sequence ID" value="NZ_RXHU01000064.1"/>
</dbReference>
<dbReference type="InterPro" id="IPR036624">
    <property type="entry name" value="Hcp1-lik_sf"/>
</dbReference>
<dbReference type="AlphaFoldDB" id="A0A430J9V4"/>